<evidence type="ECO:0000256" key="7">
    <source>
        <dbReference type="ARBA" id="ARBA00023284"/>
    </source>
</evidence>
<dbReference type="PROSITE" id="PS00076">
    <property type="entry name" value="PYRIDINE_REDOX_1"/>
    <property type="match status" value="1"/>
</dbReference>
<dbReference type="InterPro" id="IPR023753">
    <property type="entry name" value="FAD/NAD-binding_dom"/>
</dbReference>
<dbReference type="PANTHER" id="PTHR22912:SF151">
    <property type="entry name" value="DIHYDROLIPOYL DEHYDROGENASE, MITOCHONDRIAL"/>
    <property type="match status" value="1"/>
</dbReference>
<dbReference type="InterPro" id="IPR036188">
    <property type="entry name" value="FAD/NAD-bd_sf"/>
</dbReference>
<keyword evidence="5" id="KW-0560">Oxidoreductase</keyword>
<gene>
    <name evidence="9" type="ORF">PCOR1329_LOCUS24522</name>
</gene>
<keyword evidence="4" id="KW-0274">FAD</keyword>
<name>A0ABN9RX82_9DINO</name>
<comment type="caution">
    <text evidence="9">The sequence shown here is derived from an EMBL/GenBank/DDBJ whole genome shotgun (WGS) entry which is preliminary data.</text>
</comment>
<dbReference type="InterPro" id="IPR050151">
    <property type="entry name" value="Class-I_Pyr_Nuc-Dis_Oxidored"/>
</dbReference>
<evidence type="ECO:0000256" key="4">
    <source>
        <dbReference type="ARBA" id="ARBA00022827"/>
    </source>
</evidence>
<keyword evidence="10" id="KW-1185">Reference proteome</keyword>
<dbReference type="PRINTS" id="PR00411">
    <property type="entry name" value="PNDRDTASEI"/>
</dbReference>
<sequence>MSSLDKLLDELMAKDLENATLLEQATRTLAVGALEPEDTVPSIKDVISLDALFKDSAGEVKLDFGDDLDVSGPAFTQEDRDGLAKFKLEQSKQAQFQTHQAEYQKRALRVGGCRLFSSGSAYDLCVVGGGPGGYVASIKAAQLGLKTICVERRGKLGGTCLNVGCIPSKSLLHNSHLFHMANTT</sequence>
<evidence type="ECO:0000256" key="6">
    <source>
        <dbReference type="ARBA" id="ARBA00023157"/>
    </source>
</evidence>
<protein>
    <recommendedName>
        <fullName evidence="8">FAD/NAD(P)-binding domain-containing protein</fullName>
    </recommendedName>
</protein>
<keyword evidence="7" id="KW-0676">Redox-active center</keyword>
<evidence type="ECO:0000256" key="3">
    <source>
        <dbReference type="ARBA" id="ARBA00022630"/>
    </source>
</evidence>
<evidence type="ECO:0000313" key="10">
    <source>
        <dbReference type="Proteomes" id="UP001189429"/>
    </source>
</evidence>
<keyword evidence="6" id="KW-1015">Disulfide bond</keyword>
<evidence type="ECO:0000256" key="2">
    <source>
        <dbReference type="ARBA" id="ARBA00007532"/>
    </source>
</evidence>
<feature type="domain" description="FAD/NAD(P)-binding" evidence="8">
    <location>
        <begin position="122"/>
        <end position="177"/>
    </location>
</feature>
<accession>A0ABN9RX82</accession>
<dbReference type="Proteomes" id="UP001189429">
    <property type="component" value="Unassembled WGS sequence"/>
</dbReference>
<dbReference type="SUPFAM" id="SSF51905">
    <property type="entry name" value="FAD/NAD(P)-binding domain"/>
    <property type="match status" value="1"/>
</dbReference>
<dbReference type="PANTHER" id="PTHR22912">
    <property type="entry name" value="DISULFIDE OXIDOREDUCTASE"/>
    <property type="match status" value="1"/>
</dbReference>
<evidence type="ECO:0000256" key="1">
    <source>
        <dbReference type="ARBA" id="ARBA00001974"/>
    </source>
</evidence>
<dbReference type="Pfam" id="PF07992">
    <property type="entry name" value="Pyr_redox_2"/>
    <property type="match status" value="1"/>
</dbReference>
<keyword evidence="3" id="KW-0285">Flavoprotein</keyword>
<proteinExistence type="inferred from homology"/>
<comment type="similarity">
    <text evidence="2">Belongs to the class-I pyridine nucleotide-disulfide oxidoreductase family.</text>
</comment>
<dbReference type="InterPro" id="IPR012999">
    <property type="entry name" value="Pyr_OxRdtase_I_AS"/>
</dbReference>
<dbReference type="EMBL" id="CAUYUJ010008446">
    <property type="protein sequence ID" value="CAK0823985.1"/>
    <property type="molecule type" value="Genomic_DNA"/>
</dbReference>
<reference evidence="9" key="1">
    <citation type="submission" date="2023-10" db="EMBL/GenBank/DDBJ databases">
        <authorList>
            <person name="Chen Y."/>
            <person name="Shah S."/>
            <person name="Dougan E. K."/>
            <person name="Thang M."/>
            <person name="Chan C."/>
        </authorList>
    </citation>
    <scope>NUCLEOTIDE SEQUENCE [LARGE SCALE GENOMIC DNA]</scope>
</reference>
<comment type="cofactor">
    <cofactor evidence="1">
        <name>FAD</name>
        <dbReference type="ChEBI" id="CHEBI:57692"/>
    </cofactor>
</comment>
<dbReference type="Gene3D" id="3.50.50.60">
    <property type="entry name" value="FAD/NAD(P)-binding domain"/>
    <property type="match status" value="1"/>
</dbReference>
<evidence type="ECO:0000256" key="5">
    <source>
        <dbReference type="ARBA" id="ARBA00023002"/>
    </source>
</evidence>
<evidence type="ECO:0000259" key="8">
    <source>
        <dbReference type="Pfam" id="PF07992"/>
    </source>
</evidence>
<organism evidence="9 10">
    <name type="scientific">Prorocentrum cordatum</name>
    <dbReference type="NCBI Taxonomy" id="2364126"/>
    <lineage>
        <taxon>Eukaryota</taxon>
        <taxon>Sar</taxon>
        <taxon>Alveolata</taxon>
        <taxon>Dinophyceae</taxon>
        <taxon>Prorocentrales</taxon>
        <taxon>Prorocentraceae</taxon>
        <taxon>Prorocentrum</taxon>
    </lineage>
</organism>
<evidence type="ECO:0000313" key="9">
    <source>
        <dbReference type="EMBL" id="CAK0823985.1"/>
    </source>
</evidence>